<gene>
    <name evidence="1" type="ORF">Pint_29803</name>
</gene>
<evidence type="ECO:0000313" key="1">
    <source>
        <dbReference type="EMBL" id="KAJ0006882.1"/>
    </source>
</evidence>
<comment type="caution">
    <text evidence="1">The sequence shown here is derived from an EMBL/GenBank/DDBJ whole genome shotgun (WGS) entry which is preliminary data.</text>
</comment>
<evidence type="ECO:0000313" key="2">
    <source>
        <dbReference type="Proteomes" id="UP001163603"/>
    </source>
</evidence>
<keyword evidence="2" id="KW-1185">Reference proteome</keyword>
<organism evidence="1 2">
    <name type="scientific">Pistacia integerrima</name>
    <dbReference type="NCBI Taxonomy" id="434235"/>
    <lineage>
        <taxon>Eukaryota</taxon>
        <taxon>Viridiplantae</taxon>
        <taxon>Streptophyta</taxon>
        <taxon>Embryophyta</taxon>
        <taxon>Tracheophyta</taxon>
        <taxon>Spermatophyta</taxon>
        <taxon>Magnoliopsida</taxon>
        <taxon>eudicotyledons</taxon>
        <taxon>Gunneridae</taxon>
        <taxon>Pentapetalae</taxon>
        <taxon>rosids</taxon>
        <taxon>malvids</taxon>
        <taxon>Sapindales</taxon>
        <taxon>Anacardiaceae</taxon>
        <taxon>Pistacia</taxon>
    </lineage>
</organism>
<accession>A0ACC0WZP4</accession>
<proteinExistence type="predicted"/>
<dbReference type="EMBL" id="CM047750">
    <property type="protein sequence ID" value="KAJ0006882.1"/>
    <property type="molecule type" value="Genomic_DNA"/>
</dbReference>
<reference evidence="2" key="1">
    <citation type="journal article" date="2023" name="G3 (Bethesda)">
        <title>Genome assembly and association tests identify interacting loci associated with vigor, precocity, and sex in interspecific pistachio rootstocks.</title>
        <authorList>
            <person name="Palmer W."/>
            <person name="Jacygrad E."/>
            <person name="Sagayaradj S."/>
            <person name="Cavanaugh K."/>
            <person name="Han R."/>
            <person name="Bertier L."/>
            <person name="Beede B."/>
            <person name="Kafkas S."/>
            <person name="Golino D."/>
            <person name="Preece J."/>
            <person name="Michelmore R."/>
        </authorList>
    </citation>
    <scope>NUCLEOTIDE SEQUENCE [LARGE SCALE GENOMIC DNA]</scope>
</reference>
<sequence>MAEDGVVTLYNGSAITDAKKNPFSIKVGLAQMLRGGAVVEVSNVEQAKIAEAAGACSVMVSEPTRQGIKRMPDPSLIKSIKQVLNFPVMSRVRVGHFVEAQILESIEVDYVDESEVLGFADESNFINKHNFRCPFVCGCGNLGEALRRVREGSAMIRIQGDLYGSGNVAETVKNVRSVMGDIRVLNNMDEDEVFAFAKKIAAPYDLVAQTKQMGRLPVVQFAAGGIVTPADAALMMQLGCDGVFVGSEVFDSPDPYKRVRGIVQAIRHYNDPHVLVECSCGLENAMAGLNLNEDRIEQFGQDGVNILDAYFSHVLLNGFAYFQYRYNGRKSMISNTINLLRTFLSTLSLYKYFAMADGAVPVHNTGTMVEAKSNQVIAKLGLVQKLQGGAIIEVTDVEQAKIAEEAGACSIVIHHGISQPNSYLIKEIKQAVSIPIMARVRVGHFVEAQILEAMGVDYIDESELLGIADSDNYINKHKFHVPFACKCQHLREAMMRAAEGAAIIWLHGSRNGWNSSTSGTIVETIQNVRSVMKKVRSLTDEDEDEVLTFSMKMGVPYDIVAQTKQIGRLPVMQIAAGGIQTPADAALMMQLGCDGVLVGSDIFSGLDPYRQVLSIVQAVKYYNDPYELMGICFGLEDVEAGSEVEYLG</sequence>
<name>A0ACC0WZP4_9ROSI</name>
<dbReference type="Proteomes" id="UP001163603">
    <property type="component" value="Chromosome 15"/>
</dbReference>
<protein>
    <submittedName>
        <fullName evidence="1">Uncharacterized protein</fullName>
    </submittedName>
</protein>